<comment type="caution">
    <text evidence="1">The sequence shown here is derived from an EMBL/GenBank/DDBJ whole genome shotgun (WGS) entry which is preliminary data.</text>
</comment>
<organism evidence="1 2">
    <name type="scientific">Hevea brasiliensis</name>
    <name type="common">Para rubber tree</name>
    <name type="synonym">Siphonia brasiliensis</name>
    <dbReference type="NCBI Taxonomy" id="3981"/>
    <lineage>
        <taxon>Eukaryota</taxon>
        <taxon>Viridiplantae</taxon>
        <taxon>Streptophyta</taxon>
        <taxon>Embryophyta</taxon>
        <taxon>Tracheophyta</taxon>
        <taxon>Spermatophyta</taxon>
        <taxon>Magnoliopsida</taxon>
        <taxon>eudicotyledons</taxon>
        <taxon>Gunneridae</taxon>
        <taxon>Pentapetalae</taxon>
        <taxon>rosids</taxon>
        <taxon>fabids</taxon>
        <taxon>Malpighiales</taxon>
        <taxon>Euphorbiaceae</taxon>
        <taxon>Crotonoideae</taxon>
        <taxon>Micrandreae</taxon>
        <taxon>Hevea</taxon>
    </lineage>
</organism>
<dbReference type="Proteomes" id="UP000467840">
    <property type="component" value="Chromosome 14"/>
</dbReference>
<dbReference type="AlphaFoldDB" id="A0A6A6MKC7"/>
<reference evidence="1 2" key="1">
    <citation type="journal article" date="2020" name="Mol. Plant">
        <title>The Chromosome-Based Rubber Tree Genome Provides New Insights into Spurge Genome Evolution and Rubber Biosynthesis.</title>
        <authorList>
            <person name="Liu J."/>
            <person name="Shi C."/>
            <person name="Shi C.C."/>
            <person name="Li W."/>
            <person name="Zhang Q.J."/>
            <person name="Zhang Y."/>
            <person name="Li K."/>
            <person name="Lu H.F."/>
            <person name="Shi C."/>
            <person name="Zhu S.T."/>
            <person name="Xiao Z.Y."/>
            <person name="Nan H."/>
            <person name="Yue Y."/>
            <person name="Zhu X.G."/>
            <person name="Wu Y."/>
            <person name="Hong X.N."/>
            <person name="Fan G.Y."/>
            <person name="Tong Y."/>
            <person name="Zhang D."/>
            <person name="Mao C.L."/>
            <person name="Liu Y.L."/>
            <person name="Hao S.J."/>
            <person name="Liu W.Q."/>
            <person name="Lv M.Q."/>
            <person name="Zhang H.B."/>
            <person name="Liu Y."/>
            <person name="Hu-Tang G.R."/>
            <person name="Wang J.P."/>
            <person name="Wang J.H."/>
            <person name="Sun Y.H."/>
            <person name="Ni S.B."/>
            <person name="Chen W.B."/>
            <person name="Zhang X.C."/>
            <person name="Jiao Y.N."/>
            <person name="Eichler E.E."/>
            <person name="Li G.H."/>
            <person name="Liu X."/>
            <person name="Gao L.Z."/>
        </authorList>
    </citation>
    <scope>NUCLEOTIDE SEQUENCE [LARGE SCALE GENOMIC DNA]</scope>
    <source>
        <strain evidence="2">cv. GT1</strain>
        <tissue evidence="1">Leaf</tissue>
    </source>
</reference>
<name>A0A6A6MKC7_HEVBR</name>
<accession>A0A6A6MKC7</accession>
<sequence length="174" mass="18852">MKLLSNLWAQKILDVGDDDDSLGDILSPASPEVLTTLALAPVISSTLSSSAISGQRAAPLFYSNSSVRLVARLSDNTVIAAKNQLYYLLSIELGSHTEEQRSLLLSALSTLIVANTPFQDAQTQVVEILPVNAKKVQSFAALSASVTAFTTRHRSMEQDLETHWLRVPLEEEAS</sequence>
<evidence type="ECO:0000313" key="1">
    <source>
        <dbReference type="EMBL" id="KAF2312813.1"/>
    </source>
</evidence>
<dbReference type="EMBL" id="JAAGAX010000006">
    <property type="protein sequence ID" value="KAF2312813.1"/>
    <property type="molecule type" value="Genomic_DNA"/>
</dbReference>
<keyword evidence="2" id="KW-1185">Reference proteome</keyword>
<proteinExistence type="predicted"/>
<protein>
    <submittedName>
        <fullName evidence="1">Uncharacterized protein</fullName>
    </submittedName>
</protein>
<evidence type="ECO:0000313" key="2">
    <source>
        <dbReference type="Proteomes" id="UP000467840"/>
    </source>
</evidence>
<gene>
    <name evidence="1" type="ORF">GH714_040522</name>
</gene>